<reference evidence="7" key="1">
    <citation type="submission" date="2020-09" db="EMBL/GenBank/DDBJ databases">
        <title>The genome sequence of strain Labrenzia suaedae 4C16A.</title>
        <authorList>
            <person name="Liu Y."/>
        </authorList>
    </citation>
    <scope>NUCLEOTIDE SEQUENCE [LARGE SCALE GENOMIC DNA]</scope>
    <source>
        <strain evidence="7">4C16A</strain>
    </source>
</reference>
<accession>A0ABR9CGF3</accession>
<dbReference type="SUPFAM" id="SSF55811">
    <property type="entry name" value="Nudix"/>
    <property type="match status" value="1"/>
</dbReference>
<feature type="domain" description="Nudix hydrolase" evidence="5">
    <location>
        <begin position="25"/>
        <end position="164"/>
    </location>
</feature>
<dbReference type="PANTHER" id="PTHR12629">
    <property type="entry name" value="DIPHOSPHOINOSITOL POLYPHOSPHATE PHOSPHOHYDROLASE"/>
    <property type="match status" value="1"/>
</dbReference>
<dbReference type="InterPro" id="IPR000086">
    <property type="entry name" value="NUDIX_hydrolase_dom"/>
</dbReference>
<proteinExistence type="predicted"/>
<dbReference type="PANTHER" id="PTHR12629:SF0">
    <property type="entry name" value="DIPHOSPHOINOSITOL-POLYPHOSPHATE DIPHOSPHATASE"/>
    <property type="match status" value="1"/>
</dbReference>
<dbReference type="Proteomes" id="UP000632063">
    <property type="component" value="Unassembled WGS sequence"/>
</dbReference>
<sequence length="173" mass="19267">MTLTLSSRRAARPFFRAVTSLFQRPPRLQIAALCYRVMADPGPDGKRCEVLMVTSRGTGRWILPKGWPIMTRKGHKTAEIEAFEEAGVNGKAGKKPFASFQSHKGFRGGFAVPTDVLVYLVEVTGETQDYPELGQRERKWMPIEDAVKIASEPGIARVLSRFNSEMANILASR</sequence>
<keyword evidence="4" id="KW-0460">Magnesium</keyword>
<dbReference type="GO" id="GO:0016787">
    <property type="term" value="F:hydrolase activity"/>
    <property type="evidence" value="ECO:0007669"/>
    <property type="project" value="UniProtKB-KW"/>
</dbReference>
<name>A0ABR9CGF3_9HYPH</name>
<gene>
    <name evidence="6" type="ORF">IG616_00385</name>
</gene>
<organism evidence="6 7">
    <name type="scientific">Roseibium litorale</name>
    <dbReference type="NCBI Taxonomy" id="2803841"/>
    <lineage>
        <taxon>Bacteria</taxon>
        <taxon>Pseudomonadati</taxon>
        <taxon>Pseudomonadota</taxon>
        <taxon>Alphaproteobacteria</taxon>
        <taxon>Hyphomicrobiales</taxon>
        <taxon>Stappiaceae</taxon>
        <taxon>Roseibium</taxon>
    </lineage>
</organism>
<dbReference type="Gene3D" id="3.90.79.10">
    <property type="entry name" value="Nucleoside Triphosphate Pyrophosphohydrolase"/>
    <property type="match status" value="1"/>
</dbReference>
<dbReference type="InterPro" id="IPR047198">
    <property type="entry name" value="DDP-like_NUDIX"/>
</dbReference>
<evidence type="ECO:0000256" key="1">
    <source>
        <dbReference type="ARBA" id="ARBA00001946"/>
    </source>
</evidence>
<evidence type="ECO:0000256" key="2">
    <source>
        <dbReference type="ARBA" id="ARBA00022723"/>
    </source>
</evidence>
<evidence type="ECO:0000313" key="7">
    <source>
        <dbReference type="Proteomes" id="UP000632063"/>
    </source>
</evidence>
<dbReference type="EMBL" id="JACYXI010000001">
    <property type="protein sequence ID" value="MBD8889988.1"/>
    <property type="molecule type" value="Genomic_DNA"/>
</dbReference>
<evidence type="ECO:0000313" key="6">
    <source>
        <dbReference type="EMBL" id="MBD8889988.1"/>
    </source>
</evidence>
<comment type="cofactor">
    <cofactor evidence="1">
        <name>Mg(2+)</name>
        <dbReference type="ChEBI" id="CHEBI:18420"/>
    </cofactor>
</comment>
<dbReference type="CDD" id="cd04666">
    <property type="entry name" value="NUDIX_DIPP2_like_Nudt4"/>
    <property type="match status" value="1"/>
</dbReference>
<comment type="caution">
    <text evidence="6">The sequence shown here is derived from an EMBL/GenBank/DDBJ whole genome shotgun (WGS) entry which is preliminary data.</text>
</comment>
<keyword evidence="2" id="KW-0479">Metal-binding</keyword>
<evidence type="ECO:0000259" key="5">
    <source>
        <dbReference type="PROSITE" id="PS51462"/>
    </source>
</evidence>
<reference evidence="6 7" key="2">
    <citation type="journal article" date="2021" name="Int. J. Syst. Evol. Microbiol.">
        <title>Roseibium litorale sp. nov., isolated from a tidal flat sediment and proposal for the reclassification of Labrenzia polysiphoniae as Roseibium polysiphoniae comb. nov.</title>
        <authorList>
            <person name="Liu Y."/>
            <person name="Pei T."/>
            <person name="Du J."/>
            <person name="Chao M."/>
            <person name="Deng M.R."/>
            <person name="Zhu H."/>
        </authorList>
    </citation>
    <scope>NUCLEOTIDE SEQUENCE [LARGE SCALE GENOMIC DNA]</scope>
    <source>
        <strain evidence="6 7">4C16A</strain>
    </source>
</reference>
<evidence type="ECO:0000256" key="4">
    <source>
        <dbReference type="ARBA" id="ARBA00022842"/>
    </source>
</evidence>
<dbReference type="PROSITE" id="PS51462">
    <property type="entry name" value="NUDIX"/>
    <property type="match status" value="1"/>
</dbReference>
<keyword evidence="7" id="KW-1185">Reference proteome</keyword>
<keyword evidence="3 6" id="KW-0378">Hydrolase</keyword>
<dbReference type="Pfam" id="PF00293">
    <property type="entry name" value="NUDIX"/>
    <property type="match status" value="1"/>
</dbReference>
<evidence type="ECO:0000256" key="3">
    <source>
        <dbReference type="ARBA" id="ARBA00022801"/>
    </source>
</evidence>
<protein>
    <submittedName>
        <fullName evidence="6">NUDIX hydrolase</fullName>
    </submittedName>
</protein>
<dbReference type="InterPro" id="IPR015797">
    <property type="entry name" value="NUDIX_hydrolase-like_dom_sf"/>
</dbReference>
<dbReference type="RefSeq" id="WP_192145350.1">
    <property type="nucleotide sequence ID" value="NZ_JACYXI010000001.1"/>
</dbReference>